<dbReference type="EMBL" id="NPKH01000023">
    <property type="protein sequence ID" value="PAP93996.1"/>
    <property type="molecule type" value="Genomic_DNA"/>
</dbReference>
<dbReference type="Proteomes" id="UP000215931">
    <property type="component" value="Unassembled WGS sequence"/>
</dbReference>
<dbReference type="AlphaFoldDB" id="A0A271KE81"/>
<keyword evidence="2" id="KW-1185">Reference proteome</keyword>
<proteinExistence type="predicted"/>
<dbReference type="InterPro" id="IPR024659">
    <property type="entry name" value="Phage_coat_Gp5"/>
</dbReference>
<dbReference type="Pfam" id="PF11651">
    <property type="entry name" value="P22_CoatProtein"/>
    <property type="match status" value="1"/>
</dbReference>
<dbReference type="RefSeq" id="WP_095519529.1">
    <property type="nucleotide sequence ID" value="NZ_NPKH01000023.1"/>
</dbReference>
<reference evidence="1 2" key="1">
    <citation type="submission" date="2017-08" db="EMBL/GenBank/DDBJ databases">
        <title>Mesorhizobium wenxinae sp. nov., a novel rhizobial species isolated from root nodules of chickpea (Cicer arietinum L.).</title>
        <authorList>
            <person name="Zhang J."/>
        </authorList>
    </citation>
    <scope>NUCLEOTIDE SEQUENCE [LARGE SCALE GENOMIC DNA]</scope>
    <source>
        <strain evidence="2">WYCCWR 10019</strain>
    </source>
</reference>
<protein>
    <recommendedName>
        <fullName evidence="3">Capsid protein</fullName>
    </recommendedName>
</protein>
<evidence type="ECO:0000313" key="2">
    <source>
        <dbReference type="Proteomes" id="UP000215931"/>
    </source>
</evidence>
<name>A0A271KE81_9HYPH</name>
<accession>A0A271KE81</accession>
<dbReference type="Gene3D" id="2.40.30.240">
    <property type="match status" value="1"/>
</dbReference>
<gene>
    <name evidence="1" type="ORF">CIT31_16650</name>
</gene>
<dbReference type="OrthoDB" id="1867599at2"/>
<comment type="caution">
    <text evidence="1">The sequence shown here is derived from an EMBL/GenBank/DDBJ whole genome shotgun (WGS) entry which is preliminary data.</text>
</comment>
<evidence type="ECO:0008006" key="3">
    <source>
        <dbReference type="Google" id="ProtNLM"/>
    </source>
</evidence>
<evidence type="ECO:0000313" key="1">
    <source>
        <dbReference type="EMBL" id="PAP93996.1"/>
    </source>
</evidence>
<organism evidence="1 2">
    <name type="scientific">Mesorhizobium wenxiniae</name>
    <dbReference type="NCBI Taxonomy" id="2014805"/>
    <lineage>
        <taxon>Bacteria</taxon>
        <taxon>Pseudomonadati</taxon>
        <taxon>Pseudomonadota</taxon>
        <taxon>Alphaproteobacteria</taxon>
        <taxon>Hyphomicrobiales</taxon>
        <taxon>Phyllobacteriaceae</taxon>
        <taxon>Mesorhizobium</taxon>
    </lineage>
</organism>
<sequence length="417" mass="45623">MSNTTLTADIIAKEAVMILENELVMGNLVYRGYEDEFSKNINGYKVGETVSIRRPTDFTVRDGKVAAIQDVVEGKIPVTVDKQKGVDFKFSSQDLTLQIKQLSERVIKPAMIQLANQIDRDLMAEYKNIPGNVTIPSGGINSFADFALAPEYMDKTSVPQEDRYAVLSPADHWAMLGSSTALYMQDVAKDAFRKARIGRVGNVDTYMSQNVPTHTTGDRTGTDLIDLTIVDGTFTWASVKDSTSITIHMDGYAGATSTIKYGDTFTISDVYDVNPVTKETLGHLKKFVVMADAVGSGNESDVLIWPPIILSGAQKTCHLSTGTDINDNTVTWQGVASTGYVQNLFFHKNAFALTMVPLVSPPGAIDVARRTFKGVSVRVIPYYDGTNDDSNWRLDVLYGTDTIDPRLAVRASLAADI</sequence>